<sequence length="14" mass="1465">MTAVTEERPSATTA</sequence>
<dbReference type="HOGENOM" id="CLU_3434941_0_0_1"/>
<organism evidence="1 2">
    <name type="scientific">Colletotrichum gloeosporioides (strain Cg-14)</name>
    <name type="common">Anthracnose fungus</name>
    <name type="synonym">Glomerella cingulata</name>
    <dbReference type="NCBI Taxonomy" id="1237896"/>
    <lineage>
        <taxon>Eukaryota</taxon>
        <taxon>Fungi</taxon>
        <taxon>Dikarya</taxon>
        <taxon>Ascomycota</taxon>
        <taxon>Pezizomycotina</taxon>
        <taxon>Sordariomycetes</taxon>
        <taxon>Hypocreomycetidae</taxon>
        <taxon>Glomerellales</taxon>
        <taxon>Glomerellaceae</taxon>
        <taxon>Colletotrichum</taxon>
        <taxon>Colletotrichum gloeosporioides species complex</taxon>
    </lineage>
</organism>
<name>T0K3F0_COLGC</name>
<reference evidence="2" key="1">
    <citation type="journal article" date="2013" name="Mol. Plant Microbe Interact.">
        <title>Global aspects of pacC regulation of pathogenicity genes in Colletotrichum gloeosporioides as revealed by transcriptome analysis.</title>
        <authorList>
            <person name="Alkan N."/>
            <person name="Meng X."/>
            <person name="Friedlander G."/>
            <person name="Reuveni E."/>
            <person name="Sukno S."/>
            <person name="Sherman A."/>
            <person name="Thon M."/>
            <person name="Fluhr R."/>
            <person name="Prusky D."/>
        </authorList>
    </citation>
    <scope>NUCLEOTIDE SEQUENCE [LARGE SCALE GENOMIC DNA]</scope>
    <source>
        <strain evidence="2">Cg-14</strain>
    </source>
</reference>
<comment type="caution">
    <text evidence="1">The sequence shown here is derived from an EMBL/GenBank/DDBJ whole genome shotgun (WGS) entry which is preliminary data.</text>
</comment>
<gene>
    <name evidence="1" type="ORF">CGLO_14677</name>
</gene>
<accession>T0K3F0</accession>
<evidence type="ECO:0000313" key="1">
    <source>
        <dbReference type="EMBL" id="EQB46284.1"/>
    </source>
</evidence>
<dbReference type="EMBL" id="AMYD01003463">
    <property type="protein sequence ID" value="EQB46284.1"/>
    <property type="molecule type" value="Genomic_DNA"/>
</dbReference>
<evidence type="ECO:0000313" key="2">
    <source>
        <dbReference type="Proteomes" id="UP000015530"/>
    </source>
</evidence>
<protein>
    <submittedName>
        <fullName evidence="1">Uncharacterized protein</fullName>
    </submittedName>
</protein>
<dbReference type="Proteomes" id="UP000015530">
    <property type="component" value="Unassembled WGS sequence"/>
</dbReference>
<proteinExistence type="predicted"/>